<dbReference type="Gene3D" id="3.40.50.150">
    <property type="entry name" value="Vaccinia Virus protein VP39"/>
    <property type="match status" value="1"/>
</dbReference>
<dbReference type="InterPro" id="IPR006901">
    <property type="entry name" value="TrmK"/>
</dbReference>
<evidence type="ECO:0000313" key="1">
    <source>
        <dbReference type="EMBL" id="EKU94068.1"/>
    </source>
</evidence>
<evidence type="ECO:0000313" key="2">
    <source>
        <dbReference type="Proteomes" id="UP000009875"/>
    </source>
</evidence>
<dbReference type="Pfam" id="PF04816">
    <property type="entry name" value="TrmK"/>
    <property type="match status" value="1"/>
</dbReference>
<gene>
    <name evidence="1" type="ORF">HMPREF9698_00380</name>
</gene>
<protein>
    <recommendedName>
        <fullName evidence="3">SAM-dependent methyltransferase</fullName>
    </recommendedName>
</protein>
<dbReference type="Gene3D" id="1.10.287.1890">
    <property type="match status" value="1"/>
</dbReference>
<dbReference type="PANTHER" id="PTHR38451:SF1">
    <property type="entry name" value="TRNA (ADENINE(22)-N(1))-METHYLTRANSFERASE"/>
    <property type="match status" value="1"/>
</dbReference>
<dbReference type="InterPro" id="IPR029063">
    <property type="entry name" value="SAM-dependent_MTases_sf"/>
</dbReference>
<name>K9EBL9_9LACT</name>
<dbReference type="PIRSF" id="PIRSF018637">
    <property type="entry name" value="TrmK"/>
    <property type="match status" value="1"/>
</dbReference>
<organism evidence="1 2">
    <name type="scientific">Alloiococcus otitis ATCC 51267</name>
    <dbReference type="NCBI Taxonomy" id="883081"/>
    <lineage>
        <taxon>Bacteria</taxon>
        <taxon>Bacillati</taxon>
        <taxon>Bacillota</taxon>
        <taxon>Bacilli</taxon>
        <taxon>Lactobacillales</taxon>
        <taxon>Carnobacteriaceae</taxon>
        <taxon>Alloiococcus</taxon>
    </lineage>
</organism>
<keyword evidence="2" id="KW-1185">Reference proteome</keyword>
<sequence>MELSNRLQVIADLVPLDTACLADIGSDHAYLPIYLIQNNRVGKAIAGEVAPGPLQNSQKEVAQAGLSQVMEVRMGDGLSILQDEDPVDLITICGMGGNLITRILDQGLDLGKLPAQAKLILQANNGEPGLRKWLVDHHYEIDCELLVKDKGIIYSIILASKAQEAFNYSQIDLEYGFFDHTKPPQLAIEKWQKEFDKWSKILAQVQQSKGDQADRVKEVKEKVKQLEELLNHDQH</sequence>
<dbReference type="HOGENOM" id="CLU_071037_0_1_9"/>
<dbReference type="EMBL" id="AGXA01000005">
    <property type="protein sequence ID" value="EKU94068.1"/>
    <property type="molecule type" value="Genomic_DNA"/>
</dbReference>
<evidence type="ECO:0008006" key="3">
    <source>
        <dbReference type="Google" id="ProtNLM"/>
    </source>
</evidence>
<dbReference type="PANTHER" id="PTHR38451">
    <property type="entry name" value="TRNA (ADENINE(22)-N(1))-METHYLTRANSFERASE"/>
    <property type="match status" value="1"/>
</dbReference>
<dbReference type="SUPFAM" id="SSF53335">
    <property type="entry name" value="S-adenosyl-L-methionine-dependent methyltransferases"/>
    <property type="match status" value="1"/>
</dbReference>
<reference evidence="1 2" key="1">
    <citation type="submission" date="2012-09" db="EMBL/GenBank/DDBJ databases">
        <title>The Genome Sequence of Alloiococcus otitis ATCC 51267.</title>
        <authorList>
            <consortium name="The Broad Institute Genome Sequencing Platform"/>
            <person name="Earl A."/>
            <person name="Ward D."/>
            <person name="Feldgarden M."/>
            <person name="Gevers D."/>
            <person name="Huys G."/>
            <person name="Walker B."/>
            <person name="Young S.K."/>
            <person name="Zeng Q."/>
            <person name="Gargeya S."/>
            <person name="Fitzgerald M."/>
            <person name="Haas B."/>
            <person name="Abouelleil A."/>
            <person name="Alvarado L."/>
            <person name="Arachchi H.M."/>
            <person name="Berlin A.M."/>
            <person name="Chapman S.B."/>
            <person name="Goldberg J."/>
            <person name="Griggs A."/>
            <person name="Gujja S."/>
            <person name="Hansen M."/>
            <person name="Howarth C."/>
            <person name="Imamovic A."/>
            <person name="Larimer J."/>
            <person name="McCowen C."/>
            <person name="Montmayeur A."/>
            <person name="Murphy C."/>
            <person name="Neiman D."/>
            <person name="Pearson M."/>
            <person name="Priest M."/>
            <person name="Roberts A."/>
            <person name="Saif S."/>
            <person name="Shea T."/>
            <person name="Sisk P."/>
            <person name="Sykes S."/>
            <person name="Wortman J."/>
            <person name="Nusbaum C."/>
            <person name="Birren B."/>
        </authorList>
    </citation>
    <scope>NUCLEOTIDE SEQUENCE [LARGE SCALE GENOMIC DNA]</scope>
    <source>
        <strain evidence="1 2">ATCC 51267</strain>
    </source>
</reference>
<dbReference type="eggNOG" id="COG2384">
    <property type="taxonomic scope" value="Bacteria"/>
</dbReference>
<dbReference type="AlphaFoldDB" id="K9EBL9"/>
<proteinExistence type="predicted"/>
<dbReference type="Proteomes" id="UP000009875">
    <property type="component" value="Unassembled WGS sequence"/>
</dbReference>
<dbReference type="OrthoDB" id="5881184at2"/>
<dbReference type="RefSeq" id="WP_003776792.1">
    <property type="nucleotide sequence ID" value="NZ_JH992957.1"/>
</dbReference>
<accession>K9EBL9</accession>
<comment type="caution">
    <text evidence="1">The sequence shown here is derived from an EMBL/GenBank/DDBJ whole genome shotgun (WGS) entry which is preliminary data.</text>
</comment>
<dbReference type="PATRIC" id="fig|883081.3.peg.382"/>
<dbReference type="GO" id="GO:0160105">
    <property type="term" value="F:tRNA (adenine(22)-N1)-methyltransferase activity"/>
    <property type="evidence" value="ECO:0007669"/>
    <property type="project" value="InterPro"/>
</dbReference>
<dbReference type="STRING" id="883081.HMPREF9698_00380"/>